<dbReference type="Gene3D" id="2.120.10.30">
    <property type="entry name" value="TolB, C-terminal domain"/>
    <property type="match status" value="1"/>
</dbReference>
<feature type="domain" description="Cadherin-like beta-sandwich-like" evidence="2">
    <location>
        <begin position="766"/>
        <end position="852"/>
    </location>
</feature>
<keyword evidence="1" id="KW-0732">Signal</keyword>
<organism evidence="3 4">
    <name type="scientific">Mucilaginibacter gotjawali</name>
    <dbReference type="NCBI Taxonomy" id="1550579"/>
    <lineage>
        <taxon>Bacteria</taxon>
        <taxon>Pseudomonadati</taxon>
        <taxon>Bacteroidota</taxon>
        <taxon>Sphingobacteriia</taxon>
        <taxon>Sphingobacteriales</taxon>
        <taxon>Sphingobacteriaceae</taxon>
        <taxon>Mucilaginibacter</taxon>
    </lineage>
</organism>
<dbReference type="PANTHER" id="PTHR24104">
    <property type="entry name" value="E3 UBIQUITIN-PROTEIN LIGASE NHLRC1-RELATED"/>
    <property type="match status" value="1"/>
</dbReference>
<feature type="domain" description="Cadherin-like beta-sandwich-like" evidence="2">
    <location>
        <begin position="475"/>
        <end position="564"/>
    </location>
</feature>
<dbReference type="InterPro" id="IPR013783">
    <property type="entry name" value="Ig-like_fold"/>
</dbReference>
<dbReference type="Pfam" id="PF13585">
    <property type="entry name" value="CHU_C"/>
    <property type="match status" value="1"/>
</dbReference>
<keyword evidence="4" id="KW-1185">Reference proteome</keyword>
<dbReference type="EMBL" id="AP017313">
    <property type="protein sequence ID" value="BAU54937.1"/>
    <property type="molecule type" value="Genomic_DNA"/>
</dbReference>
<dbReference type="InterPro" id="IPR050952">
    <property type="entry name" value="TRIM-NHL_E3_ligases"/>
</dbReference>
<feature type="domain" description="Cadherin-like beta-sandwich-like" evidence="2">
    <location>
        <begin position="372"/>
        <end position="463"/>
    </location>
</feature>
<protein>
    <submittedName>
        <fullName evidence="3">Serine/threonine-protein kinase PknD</fullName>
        <ecNumber evidence="3">2.7.11.1</ecNumber>
    </submittedName>
</protein>
<dbReference type="GO" id="GO:0005509">
    <property type="term" value="F:calcium ion binding"/>
    <property type="evidence" value="ECO:0007669"/>
    <property type="project" value="InterPro"/>
</dbReference>
<evidence type="ECO:0000256" key="1">
    <source>
        <dbReference type="SAM" id="SignalP"/>
    </source>
</evidence>
<dbReference type="AlphaFoldDB" id="A0A0X8X3B4"/>
<evidence type="ECO:0000313" key="4">
    <source>
        <dbReference type="Proteomes" id="UP000218263"/>
    </source>
</evidence>
<dbReference type="InterPro" id="IPR011042">
    <property type="entry name" value="6-blade_b-propeller_TolB-like"/>
</dbReference>
<dbReference type="InterPro" id="IPR015919">
    <property type="entry name" value="Cadherin-like_sf"/>
</dbReference>
<dbReference type="KEGG" id="mgot:MgSA37_03117"/>
<name>A0A0X8X3B4_9SPHI</name>
<dbReference type="GO" id="GO:0004674">
    <property type="term" value="F:protein serine/threonine kinase activity"/>
    <property type="evidence" value="ECO:0007669"/>
    <property type="project" value="UniProtKB-EC"/>
</dbReference>
<dbReference type="RefSeq" id="WP_096353058.1">
    <property type="nucleotide sequence ID" value="NZ_AP017313.1"/>
</dbReference>
<keyword evidence="3" id="KW-0418">Kinase</keyword>
<dbReference type="Pfam" id="PF05345">
    <property type="entry name" value="He_PIG"/>
    <property type="match status" value="1"/>
</dbReference>
<reference evidence="3 4" key="1">
    <citation type="submission" date="2015-12" db="EMBL/GenBank/DDBJ databases">
        <title>Genome sequence of Mucilaginibacter gotjawali.</title>
        <authorList>
            <person name="Lee J.S."/>
            <person name="Lee K.C."/>
            <person name="Kim K.K."/>
            <person name="Lee B.W."/>
        </authorList>
    </citation>
    <scope>NUCLEOTIDE SEQUENCE [LARGE SCALE GENOMIC DNA]</scope>
    <source>
        <strain evidence="3 4">SA3-7</strain>
    </source>
</reference>
<sequence>MGPGLFLFALLTSALPGKLFAQAPSISYNGPQNFVLNTAAPSLSPANNGGSVSAPGYSSIPISVFSGTGYSNAFVFDASGNIYTFDYSNSSNRKLVKLTPTGTNPVTLISFLSRPEDITIDASGNVYALDGGYLYKITPGGTVSTVQSFSGSPTGVAVDAAGNLYVSTYSAGITSIIEVPAGGGGNVNIGSGLSYMTDVAVDAAGNLYVCNDGDASIKKIAAGTGTVTTIASGFTQYSTADLSQITVDPTGNIFFSEANGARVSEIPAGSNTPIQIGSGFFAPGGLVLDATGDLFVIDNGALKEIKPVGGYYISPSLPAGLSFDNSTGIISGTPTVTSAATDYKVTASNSSGSASATINITVSSSVSTDDKLSNLAISYGAFSPSFSPSIFSYAEEVPNSVSSVTLTITADLANETIKTYGGIVPSGGTSIPVPLAPGVNTVFIQVFAQDGVSKNIYSVAITRDTASTDASLSNIQMSAGTLAPVFSPATTNYRVTVGNSFSSITLMPTTTDPGATVKVNGTLVTSGSASTPIALKVGRDTITTTVKAQDGTTTKTYTVVVIRKANVNLISLKTDHSGLIPSFSPATTAYSTTVGLGTSSIVITPTVADLSDTIRVNGTQVASGSASPAIPLTIGANAVTILVKALDGTTKTYTLTVNRQADLDVINILLSHTKVTPVFSRTTTSYTATVGTGVTSTAETPILADATNTVTVNGVIVPSGTASGPITLAYGSNIITTLVTAADGTTRTYTVNVIRPTIANLKSLALSSGTLSPVFSPATTGYTASVDNAVSSITVTPVTAGSQATVTVNGTPVASGTASGNVDLSVGENAINIAVTGKDGILTKIYTVDVTRAAGSLNTVYQPISVSNPTDHPQMMGAEIAVHQGLSPNGDGINDFLLIDGITQYPDNKLQIMNRSGQLVYEAKGYDNSTKVFDGHSNKNGALQLPGTYFYSLDVTANGVTQHKTGFIVLKY</sequence>
<dbReference type="SUPFAM" id="SSF63829">
    <property type="entry name" value="Calcium-dependent phosphotriesterase"/>
    <property type="match status" value="1"/>
</dbReference>
<feature type="signal peptide" evidence="1">
    <location>
        <begin position="1"/>
        <end position="21"/>
    </location>
</feature>
<proteinExistence type="predicted"/>
<dbReference type="Proteomes" id="UP000218263">
    <property type="component" value="Chromosome"/>
</dbReference>
<evidence type="ECO:0000259" key="2">
    <source>
        <dbReference type="Pfam" id="PF12733"/>
    </source>
</evidence>
<dbReference type="OrthoDB" id="355609at2"/>
<dbReference type="GO" id="GO:0016020">
    <property type="term" value="C:membrane"/>
    <property type="evidence" value="ECO:0007669"/>
    <property type="project" value="InterPro"/>
</dbReference>
<gene>
    <name evidence="3" type="primary">pknD_10</name>
    <name evidence="3" type="ORF">MgSA37_03117</name>
</gene>
<feature type="domain" description="Cadherin-like beta-sandwich-like" evidence="2">
    <location>
        <begin position="671"/>
        <end position="755"/>
    </location>
</feature>
<dbReference type="Pfam" id="PF12733">
    <property type="entry name" value="Cadherin-like"/>
    <property type="match status" value="5"/>
</dbReference>
<dbReference type="Gene3D" id="2.60.40.10">
    <property type="entry name" value="Immunoglobulins"/>
    <property type="match status" value="1"/>
</dbReference>
<feature type="domain" description="Cadherin-like beta-sandwich-like" evidence="2">
    <location>
        <begin position="571"/>
        <end position="660"/>
    </location>
</feature>
<feature type="chain" id="PRO_5007071446" evidence="1">
    <location>
        <begin position="22"/>
        <end position="972"/>
    </location>
</feature>
<dbReference type="EC" id="2.7.11.1" evidence="3"/>
<keyword evidence="3" id="KW-0808">Transferase</keyword>
<evidence type="ECO:0000313" key="3">
    <source>
        <dbReference type="EMBL" id="BAU54937.1"/>
    </source>
</evidence>
<accession>A0A0X8X3B4</accession>
<dbReference type="InterPro" id="IPR025883">
    <property type="entry name" value="Cadherin-like_domain"/>
</dbReference>
<dbReference type="SUPFAM" id="SSF49313">
    <property type="entry name" value="Cadherin-like"/>
    <property type="match status" value="1"/>
</dbReference>